<accession>A0A2R6AAT6</accession>
<reference evidence="1 2" key="1">
    <citation type="submission" date="2017-04" db="EMBL/GenBank/DDBJ databases">
        <title>Novel microbial lineages endemic to geothermal iron-oxide mats fill important gaps in the evolutionary history of Archaea.</title>
        <authorList>
            <person name="Jay Z.J."/>
            <person name="Beam J.P."/>
            <person name="Dlakic M."/>
            <person name="Rusch D.B."/>
            <person name="Kozubal M.A."/>
            <person name="Inskeep W.P."/>
        </authorList>
    </citation>
    <scope>NUCLEOTIDE SEQUENCE [LARGE SCALE GENOMIC DNA]</scope>
    <source>
        <strain evidence="1">OSP_D</strain>
    </source>
</reference>
<protein>
    <recommendedName>
        <fullName evidence="3">AAA+ ATPase domain-containing protein</fullName>
    </recommendedName>
</protein>
<dbReference type="EMBL" id="NEXE01000312">
    <property type="protein sequence ID" value="PSN83413.1"/>
    <property type="molecule type" value="Genomic_DNA"/>
</dbReference>
<dbReference type="SUPFAM" id="SSF52540">
    <property type="entry name" value="P-loop containing nucleoside triphosphate hydrolases"/>
    <property type="match status" value="1"/>
</dbReference>
<feature type="non-terminal residue" evidence="1">
    <location>
        <position position="278"/>
    </location>
</feature>
<dbReference type="AlphaFoldDB" id="A0A2R6AAT6"/>
<sequence>MGSIPGKNDEWITPHFYGPAGTGKSTAVKEWSKKIAAKLGKEWIDYDTLTPRKVREILSIRDKYFVFADLRTTSILPEDLQGLPNRNEDMAYFVPLDLAKLLSEGAGVLVLDEFSDESRPNMQAALKKLVRERRLGGTALSPQVFIVAISNSIKHSLNAHRLPIPLKDRFVVFDVRTPTVDEWAKWMNEKYADDWDKRTLAYLSWKPSDISADVEEEVREDEYLPPATPRGWSYVAHMLKHVKDEKLAEALIRGKLGQAGERFIAFLKVTPPTFDEIA</sequence>
<dbReference type="Gene3D" id="3.40.50.300">
    <property type="entry name" value="P-loop containing nucleotide triphosphate hydrolases"/>
    <property type="match status" value="1"/>
</dbReference>
<proteinExistence type="predicted"/>
<evidence type="ECO:0000313" key="1">
    <source>
        <dbReference type="EMBL" id="PSN83413.1"/>
    </source>
</evidence>
<evidence type="ECO:0000313" key="2">
    <source>
        <dbReference type="Proteomes" id="UP000240322"/>
    </source>
</evidence>
<evidence type="ECO:0008006" key="3">
    <source>
        <dbReference type="Google" id="ProtNLM"/>
    </source>
</evidence>
<dbReference type="InterPro" id="IPR027417">
    <property type="entry name" value="P-loop_NTPase"/>
</dbReference>
<comment type="caution">
    <text evidence="1">The sequence shown here is derived from an EMBL/GenBank/DDBJ whole genome shotgun (WGS) entry which is preliminary data.</text>
</comment>
<gene>
    <name evidence="1" type="ORF">B9Q03_13460</name>
</gene>
<organism evidence="1 2">
    <name type="scientific">Candidatus Marsarchaeota G2 archaeon OSP_D</name>
    <dbReference type="NCBI Taxonomy" id="1978157"/>
    <lineage>
        <taxon>Archaea</taxon>
        <taxon>Candidatus Marsarchaeota</taxon>
        <taxon>Candidatus Marsarchaeota group 2</taxon>
    </lineage>
</organism>
<dbReference type="Proteomes" id="UP000240322">
    <property type="component" value="Unassembled WGS sequence"/>
</dbReference>
<name>A0A2R6AAT6_9ARCH</name>